<dbReference type="InterPro" id="IPR039159">
    <property type="entry name" value="SAYSD1"/>
</dbReference>
<feature type="transmembrane region" description="Helical" evidence="1">
    <location>
        <begin position="114"/>
        <end position="130"/>
    </location>
</feature>
<evidence type="ECO:0000259" key="2">
    <source>
        <dbReference type="PROSITE" id="PS50053"/>
    </source>
</evidence>
<dbReference type="OrthoDB" id="71310at2759"/>
<keyword evidence="1" id="KW-0812">Transmembrane</keyword>
<dbReference type="PROSITE" id="PS50053">
    <property type="entry name" value="UBIQUITIN_2"/>
    <property type="match status" value="1"/>
</dbReference>
<evidence type="ECO:0000313" key="4">
    <source>
        <dbReference type="Proteomes" id="UP000825935"/>
    </source>
</evidence>
<accession>A0A8T2PYR6</accession>
<reference evidence="3" key="1">
    <citation type="submission" date="2021-08" db="EMBL/GenBank/DDBJ databases">
        <title>WGS assembly of Ceratopteris richardii.</title>
        <authorList>
            <person name="Marchant D.B."/>
            <person name="Chen G."/>
            <person name="Jenkins J."/>
            <person name="Shu S."/>
            <person name="Leebens-Mack J."/>
            <person name="Grimwood J."/>
            <person name="Schmutz J."/>
            <person name="Soltis P."/>
            <person name="Soltis D."/>
            <person name="Chen Z.-H."/>
        </authorList>
    </citation>
    <scope>NUCLEOTIDE SEQUENCE</scope>
    <source>
        <strain evidence="3">Whitten #5841</strain>
        <tissue evidence="3">Leaf</tissue>
    </source>
</reference>
<keyword evidence="1" id="KW-1133">Transmembrane helix</keyword>
<keyword evidence="1" id="KW-0472">Membrane</keyword>
<evidence type="ECO:0000256" key="1">
    <source>
        <dbReference type="SAM" id="Phobius"/>
    </source>
</evidence>
<dbReference type="AlphaFoldDB" id="A0A8T2PYR6"/>
<dbReference type="PANTHER" id="PTHR13527:SF0">
    <property type="entry name" value="SAYSVFN DOMAIN-CONTAINING PROTEIN 1"/>
    <property type="match status" value="1"/>
</dbReference>
<organism evidence="3 4">
    <name type="scientific">Ceratopteris richardii</name>
    <name type="common">Triangle waterfern</name>
    <dbReference type="NCBI Taxonomy" id="49495"/>
    <lineage>
        <taxon>Eukaryota</taxon>
        <taxon>Viridiplantae</taxon>
        <taxon>Streptophyta</taxon>
        <taxon>Embryophyta</taxon>
        <taxon>Tracheophyta</taxon>
        <taxon>Polypodiopsida</taxon>
        <taxon>Polypodiidae</taxon>
        <taxon>Polypodiales</taxon>
        <taxon>Pteridineae</taxon>
        <taxon>Pteridaceae</taxon>
        <taxon>Parkerioideae</taxon>
        <taxon>Ceratopteris</taxon>
    </lineage>
</organism>
<keyword evidence="4" id="KW-1185">Reference proteome</keyword>
<dbReference type="InterPro" id="IPR000626">
    <property type="entry name" value="Ubiquitin-like_dom"/>
</dbReference>
<name>A0A8T2PYR6_CERRI</name>
<evidence type="ECO:0000313" key="3">
    <source>
        <dbReference type="EMBL" id="KAH7276787.1"/>
    </source>
</evidence>
<sequence>EEVSLPLERLKIIFKGKTLLDNYKDASTSIKLTDGDSIIVVVAPKAPPKHVQNRDGYDDDDDLRFKVPQSASQVQKWFINLLKEKLKLPVYVVGSSFFGRFMLAPLAYKWDIGPLYILATAFAVIFFNLGRRQEGEVSAYSIFNEGFQELPGTLNAERLDRDIRAGQF</sequence>
<dbReference type="Pfam" id="PF10260">
    <property type="entry name" value="SAYSvFN"/>
    <property type="match status" value="1"/>
</dbReference>
<proteinExistence type="predicted"/>
<dbReference type="InterPro" id="IPR019387">
    <property type="entry name" value="SAYSvFN_dom"/>
</dbReference>
<dbReference type="OMA" id="GHEVHAN"/>
<dbReference type="PANTHER" id="PTHR13527">
    <property type="entry name" value="SAYSVFN DOMAIN-CONTAINING PROTEIN 1"/>
    <property type="match status" value="1"/>
</dbReference>
<feature type="non-terminal residue" evidence="3">
    <location>
        <position position="1"/>
    </location>
</feature>
<feature type="domain" description="Ubiquitin-like" evidence="2">
    <location>
        <begin position="1"/>
        <end position="47"/>
    </location>
</feature>
<gene>
    <name evidence="3" type="ORF">KP509_39G021600</name>
</gene>
<dbReference type="EMBL" id="CM035444">
    <property type="protein sequence ID" value="KAH7276787.1"/>
    <property type="molecule type" value="Genomic_DNA"/>
</dbReference>
<dbReference type="Proteomes" id="UP000825935">
    <property type="component" value="Chromosome 39"/>
</dbReference>
<protein>
    <recommendedName>
        <fullName evidence="2">Ubiquitin-like domain-containing protein</fullName>
    </recommendedName>
</protein>
<comment type="caution">
    <text evidence="3">The sequence shown here is derived from an EMBL/GenBank/DDBJ whole genome shotgun (WGS) entry which is preliminary data.</text>
</comment>